<gene>
    <name evidence="2" type="ORF">THAOC_18437</name>
</gene>
<feature type="compositionally biased region" description="Low complexity" evidence="1">
    <location>
        <begin position="195"/>
        <end position="215"/>
    </location>
</feature>
<evidence type="ECO:0000313" key="2">
    <source>
        <dbReference type="EMBL" id="EJK61124.1"/>
    </source>
</evidence>
<reference evidence="2 3" key="1">
    <citation type="journal article" date="2012" name="Genome Biol.">
        <title>Genome and low-iron response of an oceanic diatom adapted to chronic iron limitation.</title>
        <authorList>
            <person name="Lommer M."/>
            <person name="Specht M."/>
            <person name="Roy A.S."/>
            <person name="Kraemer L."/>
            <person name="Andreson R."/>
            <person name="Gutowska M.A."/>
            <person name="Wolf J."/>
            <person name="Bergner S.V."/>
            <person name="Schilhabel M.B."/>
            <person name="Klostermeier U.C."/>
            <person name="Beiko R.G."/>
            <person name="Rosenstiel P."/>
            <person name="Hippler M."/>
            <person name="Laroche J."/>
        </authorList>
    </citation>
    <scope>NUCLEOTIDE SEQUENCE [LARGE SCALE GENOMIC DNA]</scope>
    <source>
        <strain evidence="2 3">CCMP1005</strain>
    </source>
</reference>
<feature type="region of interest" description="Disordered" evidence="1">
    <location>
        <begin position="47"/>
        <end position="215"/>
    </location>
</feature>
<dbReference type="AlphaFoldDB" id="K0S897"/>
<comment type="caution">
    <text evidence="2">The sequence shown here is derived from an EMBL/GenBank/DDBJ whole genome shotgun (WGS) entry which is preliminary data.</text>
</comment>
<feature type="non-terminal residue" evidence="2">
    <location>
        <position position="1"/>
    </location>
</feature>
<sequence length="215" mass="22221">PSLDDGDGDGDSVATEESADGRGDGRREEDLGESIVVSDLERQLYGSRAGYDVDDYIPMTAVEEEEDGEGGAGGGGERPAPTANGESFPELVRRGSVEVLPGDSIDDIARKNEMMVRMLHRSGGGSPGGSGKRRRRARRRGSDNSERSGGASSASSATEGEAEAPTSPARDDHRAESAVVSVSPRAESAGKRKTALTTATTAPSARTSGTRRAGA</sequence>
<protein>
    <submittedName>
        <fullName evidence="2">Uncharacterized protein</fullName>
    </submittedName>
</protein>
<accession>K0S897</accession>
<feature type="region of interest" description="Disordered" evidence="1">
    <location>
        <begin position="1"/>
        <end position="34"/>
    </location>
</feature>
<feature type="compositionally biased region" description="Acidic residues" evidence="1">
    <location>
        <begin position="1"/>
        <end position="10"/>
    </location>
</feature>
<name>K0S897_THAOC</name>
<feature type="compositionally biased region" description="Low complexity" evidence="1">
    <location>
        <begin position="148"/>
        <end position="168"/>
    </location>
</feature>
<feature type="compositionally biased region" description="Basic and acidic residues" evidence="1">
    <location>
        <begin position="19"/>
        <end position="29"/>
    </location>
</feature>
<organism evidence="2 3">
    <name type="scientific">Thalassiosira oceanica</name>
    <name type="common">Marine diatom</name>
    <dbReference type="NCBI Taxonomy" id="159749"/>
    <lineage>
        <taxon>Eukaryota</taxon>
        <taxon>Sar</taxon>
        <taxon>Stramenopiles</taxon>
        <taxon>Ochrophyta</taxon>
        <taxon>Bacillariophyta</taxon>
        <taxon>Coscinodiscophyceae</taxon>
        <taxon>Thalassiosirophycidae</taxon>
        <taxon>Thalassiosirales</taxon>
        <taxon>Thalassiosiraceae</taxon>
        <taxon>Thalassiosira</taxon>
    </lineage>
</organism>
<dbReference type="EMBL" id="AGNL01020380">
    <property type="protein sequence ID" value="EJK61124.1"/>
    <property type="molecule type" value="Genomic_DNA"/>
</dbReference>
<dbReference type="Proteomes" id="UP000266841">
    <property type="component" value="Unassembled WGS sequence"/>
</dbReference>
<evidence type="ECO:0000256" key="1">
    <source>
        <dbReference type="SAM" id="MobiDB-lite"/>
    </source>
</evidence>
<evidence type="ECO:0000313" key="3">
    <source>
        <dbReference type="Proteomes" id="UP000266841"/>
    </source>
</evidence>
<keyword evidence="3" id="KW-1185">Reference proteome</keyword>
<proteinExistence type="predicted"/>